<evidence type="ECO:0000313" key="12">
    <source>
        <dbReference type="Proteomes" id="UP000534186"/>
    </source>
</evidence>
<dbReference type="NCBIfam" id="TIGR00546">
    <property type="entry name" value="lnt"/>
    <property type="match status" value="1"/>
</dbReference>
<feature type="transmembrane region" description="Helical" evidence="9">
    <location>
        <begin position="95"/>
        <end position="119"/>
    </location>
</feature>
<comment type="caution">
    <text evidence="11">The sequence shown here is derived from an EMBL/GenBank/DDBJ whole genome shotgun (WGS) entry which is preliminary data.</text>
</comment>
<feature type="transmembrane region" description="Helical" evidence="9">
    <location>
        <begin position="32"/>
        <end position="51"/>
    </location>
</feature>
<evidence type="ECO:0000256" key="1">
    <source>
        <dbReference type="ARBA" id="ARBA00004651"/>
    </source>
</evidence>
<protein>
    <recommendedName>
        <fullName evidence="9">Apolipoprotein N-acyltransferase</fullName>
        <shortName evidence="9">ALP N-acyltransferase</shortName>
        <ecNumber evidence="9">2.3.1.269</ecNumber>
    </recommendedName>
</protein>
<feature type="domain" description="CN hydrolase" evidence="10">
    <location>
        <begin position="274"/>
        <end position="521"/>
    </location>
</feature>
<sequence>MRLIPPRLWAMAVLSGILQVLPFPIAGPVPLWRTTFCWVALLPLIWAMLANDKHANPLTFRQGAALGYLCGFLWYLGNCYWIYQTMYLYGGLAKPIAAGILVLFCLYLGLYHALFGALLAAFRSRFGRQSALIFVPFAWVAVELARARITGLPWDLLGIAQVDNPMLTRLAPITGAYGLSFIIAAVNALWLIRIRLRERRYTRPALTVAGVIIVVVHILGLRLIANPKPSPTTATATLVQENLEVGAANTGPQPTTQQFLDSFSYLSRHPSRTFLLGTPELRDTQTLYLVRPRDEEESEANPPIATNLIVWPESPAPFEDIDPQFRNAMSALALSAQAPVIVGNTGFEPSPTNRSGYTPYNRASFINPDGTFDGHYDKMHLVPFGEYVPFKDLFFFAKNLLNEVGTFSPGAQRTVFSTGGHTYGVFICYESIFGDEIRQLSQQGADVLINISNDGWYGDTSAAWQHLNMVRMRAIENHRWILRATNTGVTAAINPLGHVTAALPRHQRSSLRVHFGYEHDLTFYAAHGDLFAYACAFLTTLGLVFSLKSKFT</sequence>
<comment type="similarity">
    <text evidence="2 9">Belongs to the CN hydrolase family. Apolipoprotein N-acyltransferase subfamily.</text>
</comment>
<comment type="pathway">
    <text evidence="9">Protein modification; lipoprotein biosynthesis (N-acyl transfer).</text>
</comment>
<keyword evidence="11" id="KW-0449">Lipoprotein</keyword>
<dbReference type="EMBL" id="JACCCV010000001">
    <property type="protein sequence ID" value="NYF51502.1"/>
    <property type="molecule type" value="Genomic_DNA"/>
</dbReference>
<evidence type="ECO:0000259" key="10">
    <source>
        <dbReference type="PROSITE" id="PS50263"/>
    </source>
</evidence>
<name>A0A7Y9NLM1_9BACT</name>
<dbReference type="GO" id="GO:0042158">
    <property type="term" value="P:lipoprotein biosynthetic process"/>
    <property type="evidence" value="ECO:0007669"/>
    <property type="project" value="UniProtKB-UniRule"/>
</dbReference>
<proteinExistence type="inferred from homology"/>
<reference evidence="11 12" key="1">
    <citation type="submission" date="2020-07" db="EMBL/GenBank/DDBJ databases">
        <title>Genomic Encyclopedia of Type Strains, Phase IV (KMG-V): Genome sequencing to study the core and pangenomes of soil and plant-associated prokaryotes.</title>
        <authorList>
            <person name="Whitman W."/>
        </authorList>
    </citation>
    <scope>NUCLEOTIDE SEQUENCE [LARGE SCALE GENOMIC DNA]</scope>
    <source>
        <strain evidence="11 12">M8UP30</strain>
    </source>
</reference>
<evidence type="ECO:0000256" key="5">
    <source>
        <dbReference type="ARBA" id="ARBA00022692"/>
    </source>
</evidence>
<dbReference type="PANTHER" id="PTHR38686:SF1">
    <property type="entry name" value="APOLIPOPROTEIN N-ACYLTRANSFERASE"/>
    <property type="match status" value="1"/>
</dbReference>
<keyword evidence="5 9" id="KW-0812">Transmembrane</keyword>
<evidence type="ECO:0000256" key="2">
    <source>
        <dbReference type="ARBA" id="ARBA00010065"/>
    </source>
</evidence>
<feature type="transmembrane region" description="Helical" evidence="9">
    <location>
        <begin position="131"/>
        <end position="149"/>
    </location>
</feature>
<dbReference type="Pfam" id="PF20154">
    <property type="entry name" value="LNT_N"/>
    <property type="match status" value="1"/>
</dbReference>
<dbReference type="HAMAP" id="MF_01148">
    <property type="entry name" value="Lnt"/>
    <property type="match status" value="1"/>
</dbReference>
<dbReference type="PANTHER" id="PTHR38686">
    <property type="entry name" value="APOLIPOPROTEIN N-ACYLTRANSFERASE"/>
    <property type="match status" value="1"/>
</dbReference>
<keyword evidence="4 9" id="KW-0808">Transferase</keyword>
<evidence type="ECO:0000256" key="8">
    <source>
        <dbReference type="ARBA" id="ARBA00023315"/>
    </source>
</evidence>
<evidence type="ECO:0000256" key="4">
    <source>
        <dbReference type="ARBA" id="ARBA00022679"/>
    </source>
</evidence>
<dbReference type="Pfam" id="PF00795">
    <property type="entry name" value="CN_hydrolase"/>
    <property type="match status" value="1"/>
</dbReference>
<dbReference type="InterPro" id="IPR003010">
    <property type="entry name" value="C-N_Hydrolase"/>
</dbReference>
<feature type="transmembrane region" description="Helical" evidence="9">
    <location>
        <begin position="530"/>
        <end position="547"/>
    </location>
</feature>
<evidence type="ECO:0000256" key="6">
    <source>
        <dbReference type="ARBA" id="ARBA00022989"/>
    </source>
</evidence>
<dbReference type="EC" id="2.3.1.269" evidence="9"/>
<comment type="subcellular location">
    <subcellularLocation>
        <location evidence="1 9">Cell membrane</location>
        <topology evidence="1 9">Multi-pass membrane protein</topology>
    </subcellularLocation>
</comment>
<dbReference type="PROSITE" id="PS50263">
    <property type="entry name" value="CN_HYDROLASE"/>
    <property type="match status" value="1"/>
</dbReference>
<keyword evidence="8 9" id="KW-0012">Acyltransferase</keyword>
<keyword evidence="3 9" id="KW-1003">Cell membrane</keyword>
<dbReference type="UniPathway" id="UPA00666"/>
<keyword evidence="7 9" id="KW-0472">Membrane</keyword>
<dbReference type="Proteomes" id="UP000534186">
    <property type="component" value="Unassembled WGS sequence"/>
</dbReference>
<dbReference type="InterPro" id="IPR004563">
    <property type="entry name" value="Apolipo_AcylTrfase"/>
</dbReference>
<comment type="function">
    <text evidence="9">Catalyzes the phospholipid dependent N-acylation of the N-terminal cysteine of apolipoprotein, the last step in lipoprotein maturation.</text>
</comment>
<dbReference type="CDD" id="cd07571">
    <property type="entry name" value="ALP_N-acyl_transferase"/>
    <property type="match status" value="1"/>
</dbReference>
<evidence type="ECO:0000256" key="3">
    <source>
        <dbReference type="ARBA" id="ARBA00022475"/>
    </source>
</evidence>
<organism evidence="11 12">
    <name type="scientific">Tunturiibacter lichenicola</name>
    <dbReference type="NCBI Taxonomy" id="2051959"/>
    <lineage>
        <taxon>Bacteria</taxon>
        <taxon>Pseudomonadati</taxon>
        <taxon>Acidobacteriota</taxon>
        <taxon>Terriglobia</taxon>
        <taxon>Terriglobales</taxon>
        <taxon>Acidobacteriaceae</taxon>
        <taxon>Tunturiibacter</taxon>
    </lineage>
</organism>
<comment type="catalytic activity">
    <reaction evidence="9">
        <text>N-terminal S-1,2-diacyl-sn-glyceryl-L-cysteinyl-[lipoprotein] + a glycerophospholipid = N-acyl-S-1,2-diacyl-sn-glyceryl-L-cysteinyl-[lipoprotein] + a 2-acyl-sn-glycero-3-phospholipid + H(+)</text>
        <dbReference type="Rhea" id="RHEA:48228"/>
        <dbReference type="Rhea" id="RHEA-COMP:14681"/>
        <dbReference type="Rhea" id="RHEA-COMP:14684"/>
        <dbReference type="ChEBI" id="CHEBI:15378"/>
        <dbReference type="ChEBI" id="CHEBI:136912"/>
        <dbReference type="ChEBI" id="CHEBI:140656"/>
        <dbReference type="ChEBI" id="CHEBI:140657"/>
        <dbReference type="ChEBI" id="CHEBI:140660"/>
        <dbReference type="EC" id="2.3.1.269"/>
    </reaction>
</comment>
<keyword evidence="6 9" id="KW-1133">Transmembrane helix</keyword>
<dbReference type="InterPro" id="IPR045378">
    <property type="entry name" value="LNT_N"/>
</dbReference>
<dbReference type="InterPro" id="IPR036526">
    <property type="entry name" value="C-N_Hydrolase_sf"/>
</dbReference>
<accession>A0A7Y9NLM1</accession>
<feature type="transmembrane region" description="Helical" evidence="9">
    <location>
        <begin position="63"/>
        <end position="83"/>
    </location>
</feature>
<dbReference type="GO" id="GO:0005886">
    <property type="term" value="C:plasma membrane"/>
    <property type="evidence" value="ECO:0007669"/>
    <property type="project" value="UniProtKB-SubCell"/>
</dbReference>
<feature type="transmembrane region" description="Helical" evidence="9">
    <location>
        <begin position="169"/>
        <end position="192"/>
    </location>
</feature>
<feature type="transmembrane region" description="Helical" evidence="9">
    <location>
        <begin position="204"/>
        <end position="225"/>
    </location>
</feature>
<dbReference type="SUPFAM" id="SSF56317">
    <property type="entry name" value="Carbon-nitrogen hydrolase"/>
    <property type="match status" value="1"/>
</dbReference>
<dbReference type="Gene3D" id="3.60.110.10">
    <property type="entry name" value="Carbon-nitrogen hydrolase"/>
    <property type="match status" value="1"/>
</dbReference>
<dbReference type="AlphaFoldDB" id="A0A7Y9NLM1"/>
<gene>
    <name evidence="9" type="primary">lnt</name>
    <name evidence="11" type="ORF">HDF12_001867</name>
</gene>
<evidence type="ECO:0000256" key="9">
    <source>
        <dbReference type="HAMAP-Rule" id="MF_01148"/>
    </source>
</evidence>
<evidence type="ECO:0000256" key="7">
    <source>
        <dbReference type="ARBA" id="ARBA00023136"/>
    </source>
</evidence>
<evidence type="ECO:0000313" key="11">
    <source>
        <dbReference type="EMBL" id="NYF51502.1"/>
    </source>
</evidence>
<dbReference type="GO" id="GO:0016410">
    <property type="term" value="F:N-acyltransferase activity"/>
    <property type="evidence" value="ECO:0007669"/>
    <property type="project" value="UniProtKB-UniRule"/>
</dbReference>